<dbReference type="CDD" id="cd04182">
    <property type="entry name" value="GT_2_like_f"/>
    <property type="match status" value="1"/>
</dbReference>
<dbReference type="SUPFAM" id="SSF53448">
    <property type="entry name" value="Nucleotide-diphospho-sugar transferases"/>
    <property type="match status" value="1"/>
</dbReference>
<name>A0ABV9PY63_9BACL</name>
<dbReference type="InterPro" id="IPR029044">
    <property type="entry name" value="Nucleotide-diphossugar_trans"/>
</dbReference>
<dbReference type="PANTHER" id="PTHR43777:SF1">
    <property type="entry name" value="MOLYBDENUM COFACTOR CYTIDYLYLTRANSFERASE"/>
    <property type="match status" value="1"/>
</dbReference>
<gene>
    <name evidence="2" type="ORF">ACFO8Q_05025</name>
</gene>
<dbReference type="Gene3D" id="3.90.550.10">
    <property type="entry name" value="Spore Coat Polysaccharide Biosynthesis Protein SpsA, Chain A"/>
    <property type="match status" value="1"/>
</dbReference>
<dbReference type="Proteomes" id="UP001596002">
    <property type="component" value="Unassembled WGS sequence"/>
</dbReference>
<protein>
    <submittedName>
        <fullName evidence="2">Nucleotidyltransferase family protein</fullName>
    </submittedName>
</protein>
<dbReference type="Pfam" id="PF12804">
    <property type="entry name" value="NTP_transf_3"/>
    <property type="match status" value="1"/>
</dbReference>
<dbReference type="PANTHER" id="PTHR43777">
    <property type="entry name" value="MOLYBDENUM COFACTOR CYTIDYLYLTRANSFERASE"/>
    <property type="match status" value="1"/>
</dbReference>
<evidence type="ECO:0000313" key="2">
    <source>
        <dbReference type="EMBL" id="MFC4766735.1"/>
    </source>
</evidence>
<evidence type="ECO:0000259" key="1">
    <source>
        <dbReference type="Pfam" id="PF12804"/>
    </source>
</evidence>
<dbReference type="EMBL" id="JBHSHC010000029">
    <property type="protein sequence ID" value="MFC4766735.1"/>
    <property type="molecule type" value="Genomic_DNA"/>
</dbReference>
<dbReference type="InterPro" id="IPR025877">
    <property type="entry name" value="MobA-like_NTP_Trfase"/>
</dbReference>
<sequence length="216" mass="24362">MQDIKIVGIYLAAGKSSRMGENKLSLEAGDTTLGSFALKTALKSQLSKVIVVTKKGDNLAWMDPILFCTSSQEKWYHVECKESDKGQAHSLRCGVETARRFGAEGVMILLADQPLVSLEFINKMISQYLKNRRLHYVAASYQGIPRPPVLFSQIMFEALMKLQGDEGARGLLRRDTLMSGMLVEHDDPDCFFDIDTRQQYRQIKNLLGRGTKDVRR</sequence>
<accession>A0ABV9PY63</accession>
<feature type="domain" description="MobA-like NTP transferase" evidence="1">
    <location>
        <begin position="8"/>
        <end position="174"/>
    </location>
</feature>
<dbReference type="RefSeq" id="WP_380024630.1">
    <property type="nucleotide sequence ID" value="NZ_JBHSHC010000029.1"/>
</dbReference>
<organism evidence="2 3">
    <name type="scientific">Effusibacillus consociatus</name>
    <dbReference type="NCBI Taxonomy" id="1117041"/>
    <lineage>
        <taxon>Bacteria</taxon>
        <taxon>Bacillati</taxon>
        <taxon>Bacillota</taxon>
        <taxon>Bacilli</taxon>
        <taxon>Bacillales</taxon>
        <taxon>Alicyclobacillaceae</taxon>
        <taxon>Effusibacillus</taxon>
    </lineage>
</organism>
<evidence type="ECO:0000313" key="3">
    <source>
        <dbReference type="Proteomes" id="UP001596002"/>
    </source>
</evidence>
<proteinExistence type="predicted"/>
<keyword evidence="3" id="KW-1185">Reference proteome</keyword>
<comment type="caution">
    <text evidence="2">The sequence shown here is derived from an EMBL/GenBank/DDBJ whole genome shotgun (WGS) entry which is preliminary data.</text>
</comment>
<reference evidence="3" key="1">
    <citation type="journal article" date="2019" name="Int. J. Syst. Evol. Microbiol.">
        <title>The Global Catalogue of Microorganisms (GCM) 10K type strain sequencing project: providing services to taxonomists for standard genome sequencing and annotation.</title>
        <authorList>
            <consortium name="The Broad Institute Genomics Platform"/>
            <consortium name="The Broad Institute Genome Sequencing Center for Infectious Disease"/>
            <person name="Wu L."/>
            <person name="Ma J."/>
        </authorList>
    </citation>
    <scope>NUCLEOTIDE SEQUENCE [LARGE SCALE GENOMIC DNA]</scope>
    <source>
        <strain evidence="3">WYCCWR 12678</strain>
    </source>
</reference>